<protein>
    <submittedName>
        <fullName evidence="1">Uncharacterized protein</fullName>
    </submittedName>
</protein>
<organism evidence="1 2">
    <name type="scientific">Pseudomonas syringae pv. avii</name>
    <dbReference type="NCBI Taxonomy" id="663959"/>
    <lineage>
        <taxon>Bacteria</taxon>
        <taxon>Pseudomonadati</taxon>
        <taxon>Pseudomonadota</taxon>
        <taxon>Gammaproteobacteria</taxon>
        <taxon>Pseudomonadales</taxon>
        <taxon>Pseudomonadaceae</taxon>
        <taxon>Pseudomonas</taxon>
        <taxon>Pseudomonas syringae</taxon>
    </lineage>
</organism>
<evidence type="ECO:0000313" key="1">
    <source>
        <dbReference type="EMBL" id="RMU41018.1"/>
    </source>
</evidence>
<gene>
    <name evidence="1" type="ORF">ALP29_200847</name>
</gene>
<dbReference type="EMBL" id="RBUA01001553">
    <property type="protein sequence ID" value="RMU41018.1"/>
    <property type="molecule type" value="Genomic_DNA"/>
</dbReference>
<dbReference type="AlphaFoldDB" id="A0A3M5U720"/>
<proteinExistence type="predicted"/>
<sequence length="53" mass="6086">MRVLANHQMGVQGHGLADMRQPVQRRHRHFQLIADAVDIQHQVRRLFFGNGAA</sequence>
<comment type="caution">
    <text evidence="1">The sequence shown here is derived from an EMBL/GenBank/DDBJ whole genome shotgun (WGS) entry which is preliminary data.</text>
</comment>
<evidence type="ECO:0000313" key="2">
    <source>
        <dbReference type="Proteomes" id="UP000280395"/>
    </source>
</evidence>
<dbReference type="Proteomes" id="UP000280395">
    <property type="component" value="Unassembled WGS sequence"/>
</dbReference>
<reference evidence="1 2" key="1">
    <citation type="submission" date="2018-08" db="EMBL/GenBank/DDBJ databases">
        <title>Recombination of ecologically and evolutionarily significant loci maintains genetic cohesion in the Pseudomonas syringae species complex.</title>
        <authorList>
            <person name="Dillon M."/>
            <person name="Thakur S."/>
            <person name="Almeida R.N.D."/>
            <person name="Weir B.S."/>
            <person name="Guttman D.S."/>
        </authorList>
    </citation>
    <scope>NUCLEOTIDE SEQUENCE [LARGE SCALE GENOMIC DNA]</scope>
    <source>
        <strain evidence="1 2">ICMP 14479</strain>
    </source>
</reference>
<accession>A0A3M5U720</accession>
<name>A0A3M5U720_PSESX</name>